<evidence type="ECO:0000256" key="2">
    <source>
        <dbReference type="ARBA" id="ARBA00023315"/>
    </source>
</evidence>
<evidence type="ECO:0000313" key="5">
    <source>
        <dbReference type="Proteomes" id="UP000051160"/>
    </source>
</evidence>
<evidence type="ECO:0000259" key="3">
    <source>
        <dbReference type="PROSITE" id="PS51186"/>
    </source>
</evidence>
<dbReference type="PROSITE" id="PS51186">
    <property type="entry name" value="GNAT"/>
    <property type="match status" value="1"/>
</dbReference>
<dbReference type="AlphaFoldDB" id="A0A0R1LXD3"/>
<dbReference type="OrthoDB" id="9789605at2"/>
<evidence type="ECO:0000256" key="1">
    <source>
        <dbReference type="ARBA" id="ARBA00022679"/>
    </source>
</evidence>
<dbReference type="Gene3D" id="3.40.630.30">
    <property type="match status" value="1"/>
</dbReference>
<protein>
    <recommendedName>
        <fullName evidence="3">N-acetyltransferase domain-containing protein</fullName>
    </recommendedName>
</protein>
<dbReference type="STRING" id="1423776.FD04_GL001576"/>
<sequence length="144" mass="16528">MQIEHLSEITPTELTAIMTIWLDGNLDAHSFIDGDYWRQHQSEVQSQIKEAEIYVARDEGEIVGFAGMVDRYLAGIFVKTGYRDDGIGSLLLFALEADYRLIKLDVFEENQKAVHFYDQHGFSISKTHTDPELNVTELTMKWQA</sequence>
<accession>A0A0R1LXD3</accession>
<reference evidence="4 5" key="1">
    <citation type="journal article" date="2015" name="Genome Announc.">
        <title>Expanding the biotechnology potential of lactobacilli through comparative genomics of 213 strains and associated genera.</title>
        <authorList>
            <person name="Sun Z."/>
            <person name="Harris H.M."/>
            <person name="McCann A."/>
            <person name="Guo C."/>
            <person name="Argimon S."/>
            <person name="Zhang W."/>
            <person name="Yang X."/>
            <person name="Jeffery I.B."/>
            <person name="Cooney J.C."/>
            <person name="Kagawa T.F."/>
            <person name="Liu W."/>
            <person name="Song Y."/>
            <person name="Salvetti E."/>
            <person name="Wrobel A."/>
            <person name="Rasinkangas P."/>
            <person name="Parkhill J."/>
            <person name="Rea M.C."/>
            <person name="O'Sullivan O."/>
            <person name="Ritari J."/>
            <person name="Douillard F.P."/>
            <person name="Paul Ross R."/>
            <person name="Yang R."/>
            <person name="Briner A.E."/>
            <person name="Felis G.E."/>
            <person name="de Vos W.M."/>
            <person name="Barrangou R."/>
            <person name="Klaenhammer T.R."/>
            <person name="Caufield P.W."/>
            <person name="Cui Y."/>
            <person name="Zhang H."/>
            <person name="O'Toole P.W."/>
        </authorList>
    </citation>
    <scope>NUCLEOTIDE SEQUENCE [LARGE SCALE GENOMIC DNA]</scope>
    <source>
        <strain evidence="4 5">DSM 19909</strain>
    </source>
</reference>
<name>A0A0R1LXD3_9LACO</name>
<feature type="domain" description="N-acetyltransferase" evidence="3">
    <location>
        <begin position="4"/>
        <end position="144"/>
    </location>
</feature>
<gene>
    <name evidence="4" type="ORF">FD04_GL001576</name>
</gene>
<dbReference type="EMBL" id="AZEE01000029">
    <property type="protein sequence ID" value="KRK97545.1"/>
    <property type="molecule type" value="Genomic_DNA"/>
</dbReference>
<dbReference type="SUPFAM" id="SSF55729">
    <property type="entry name" value="Acyl-CoA N-acyltransferases (Nat)"/>
    <property type="match status" value="1"/>
</dbReference>
<dbReference type="PANTHER" id="PTHR43800:SF1">
    <property type="entry name" value="PEPTIDYL-LYSINE N-ACETYLTRANSFERASE YJAB"/>
    <property type="match status" value="1"/>
</dbReference>
<dbReference type="PANTHER" id="PTHR43800">
    <property type="entry name" value="PEPTIDYL-LYSINE N-ACETYLTRANSFERASE YJAB"/>
    <property type="match status" value="1"/>
</dbReference>
<proteinExistence type="predicted"/>
<dbReference type="InterPro" id="IPR000182">
    <property type="entry name" value="GNAT_dom"/>
</dbReference>
<comment type="caution">
    <text evidence="4">The sequence shown here is derived from an EMBL/GenBank/DDBJ whole genome shotgun (WGS) entry which is preliminary data.</text>
</comment>
<keyword evidence="5" id="KW-1185">Reference proteome</keyword>
<dbReference type="CDD" id="cd04301">
    <property type="entry name" value="NAT_SF"/>
    <property type="match status" value="1"/>
</dbReference>
<dbReference type="InterPro" id="IPR016181">
    <property type="entry name" value="Acyl_CoA_acyltransferase"/>
</dbReference>
<dbReference type="GO" id="GO:0016747">
    <property type="term" value="F:acyltransferase activity, transferring groups other than amino-acyl groups"/>
    <property type="evidence" value="ECO:0007669"/>
    <property type="project" value="InterPro"/>
</dbReference>
<keyword evidence="1" id="KW-0808">Transferase</keyword>
<dbReference type="RefSeq" id="WP_054700154.1">
    <property type="nucleotide sequence ID" value="NZ_AZEE01000029.1"/>
</dbReference>
<dbReference type="Proteomes" id="UP000051160">
    <property type="component" value="Unassembled WGS sequence"/>
</dbReference>
<keyword evidence="2" id="KW-0012">Acyltransferase</keyword>
<dbReference type="PATRIC" id="fig|1423776.4.peg.1595"/>
<organism evidence="4 5">
    <name type="scientific">Secundilactobacillus odoratitofui DSM 19909 = JCM 15043</name>
    <dbReference type="NCBI Taxonomy" id="1423776"/>
    <lineage>
        <taxon>Bacteria</taxon>
        <taxon>Bacillati</taxon>
        <taxon>Bacillota</taxon>
        <taxon>Bacilli</taxon>
        <taxon>Lactobacillales</taxon>
        <taxon>Lactobacillaceae</taxon>
        <taxon>Secundilactobacillus</taxon>
    </lineage>
</organism>
<dbReference type="Pfam" id="PF00583">
    <property type="entry name" value="Acetyltransf_1"/>
    <property type="match status" value="1"/>
</dbReference>
<evidence type="ECO:0000313" key="4">
    <source>
        <dbReference type="EMBL" id="KRK97545.1"/>
    </source>
</evidence>